<dbReference type="AlphaFoldDB" id="A0A4Q7KDA1"/>
<dbReference type="EMBL" id="SGWQ01000014">
    <property type="protein sequence ID" value="RZS31345.1"/>
    <property type="molecule type" value="Genomic_DNA"/>
</dbReference>
<evidence type="ECO:0000313" key="3">
    <source>
        <dbReference type="Proteomes" id="UP000294257"/>
    </source>
</evidence>
<feature type="domain" description="DUF397" evidence="1">
    <location>
        <begin position="15"/>
        <end position="63"/>
    </location>
</feature>
<dbReference type="InterPro" id="IPR007278">
    <property type="entry name" value="DUF397"/>
</dbReference>
<dbReference type="Proteomes" id="UP000294257">
    <property type="component" value="Unassembled WGS sequence"/>
</dbReference>
<comment type="caution">
    <text evidence="2">The sequence shown here is derived from an EMBL/GenBank/DDBJ whole genome shotgun (WGS) entry which is preliminary data.</text>
</comment>
<reference evidence="2 3" key="1">
    <citation type="submission" date="2019-02" db="EMBL/GenBank/DDBJ databases">
        <title>Genomic Encyclopedia of Type Strains, Phase IV (KMG-IV): sequencing the most valuable type-strain genomes for metagenomic binning, comparative biology and taxonomic classification.</title>
        <authorList>
            <person name="Goeker M."/>
        </authorList>
    </citation>
    <scope>NUCLEOTIDE SEQUENCE [LARGE SCALE GENOMIC DNA]</scope>
    <source>
        <strain evidence="2 3">DSM 101727</strain>
    </source>
</reference>
<evidence type="ECO:0000259" key="1">
    <source>
        <dbReference type="Pfam" id="PF04149"/>
    </source>
</evidence>
<organism evidence="2 3">
    <name type="scientific">Herbihabitans rhizosphaerae</name>
    <dbReference type="NCBI Taxonomy" id="1872711"/>
    <lineage>
        <taxon>Bacteria</taxon>
        <taxon>Bacillati</taxon>
        <taxon>Actinomycetota</taxon>
        <taxon>Actinomycetes</taxon>
        <taxon>Pseudonocardiales</taxon>
        <taxon>Pseudonocardiaceae</taxon>
        <taxon>Herbihabitans</taxon>
    </lineage>
</organism>
<evidence type="ECO:0000313" key="2">
    <source>
        <dbReference type="EMBL" id="RZS31345.1"/>
    </source>
</evidence>
<keyword evidence="3" id="KW-1185">Reference proteome</keyword>
<dbReference type="OrthoDB" id="4299240at2"/>
<proteinExistence type="predicted"/>
<protein>
    <submittedName>
        <fullName evidence="2">Uncharacterized protein DUF397</fullName>
    </submittedName>
</protein>
<dbReference type="RefSeq" id="WP_130348162.1">
    <property type="nucleotide sequence ID" value="NZ_SGWQ01000014.1"/>
</dbReference>
<name>A0A4Q7KDA1_9PSEU</name>
<dbReference type="Pfam" id="PF04149">
    <property type="entry name" value="DUF397"/>
    <property type="match status" value="1"/>
</dbReference>
<accession>A0A4Q7KDA1</accession>
<sequence>MRGSLTANVKSGAGAWIRSSYSTPNNNCVEVRFGGDGVAVRDSKSASQSILTFDGCRWRDFVTHSGR</sequence>
<gene>
    <name evidence="2" type="ORF">EV193_11436</name>
</gene>